<dbReference type="InterPro" id="IPR036388">
    <property type="entry name" value="WH-like_DNA-bd_sf"/>
</dbReference>
<dbReference type="GO" id="GO:0005829">
    <property type="term" value="C:cytosol"/>
    <property type="evidence" value="ECO:0007669"/>
    <property type="project" value="TreeGrafter"/>
</dbReference>
<proteinExistence type="predicted"/>
<dbReference type="SUPFAM" id="SSF54909">
    <property type="entry name" value="Dimeric alpha+beta barrel"/>
    <property type="match status" value="1"/>
</dbReference>
<dbReference type="InterPro" id="IPR019887">
    <property type="entry name" value="Tscrpt_reg_AsnC/Lrp_C"/>
</dbReference>
<dbReference type="GO" id="GO:0043200">
    <property type="term" value="P:response to amino acid"/>
    <property type="evidence" value="ECO:0007669"/>
    <property type="project" value="TreeGrafter"/>
</dbReference>
<dbReference type="InterPro" id="IPR011008">
    <property type="entry name" value="Dimeric_a/b-barrel"/>
</dbReference>
<dbReference type="InterPro" id="IPR036390">
    <property type="entry name" value="WH_DNA-bd_sf"/>
</dbReference>
<dbReference type="PANTHER" id="PTHR30154">
    <property type="entry name" value="LEUCINE-RESPONSIVE REGULATORY PROTEIN"/>
    <property type="match status" value="1"/>
</dbReference>
<keyword evidence="3" id="KW-0804">Transcription</keyword>
<keyword evidence="2" id="KW-0238">DNA-binding</keyword>
<dbReference type="SUPFAM" id="SSF46785">
    <property type="entry name" value="Winged helix' DNA-binding domain"/>
    <property type="match status" value="1"/>
</dbReference>
<dbReference type="Pfam" id="PF13412">
    <property type="entry name" value="HTH_24"/>
    <property type="match status" value="1"/>
</dbReference>
<gene>
    <name evidence="5" type="ORF">WS90_13920</name>
</gene>
<dbReference type="Gene3D" id="1.10.10.10">
    <property type="entry name" value="Winged helix-like DNA-binding domain superfamily/Winged helix DNA-binding domain"/>
    <property type="match status" value="1"/>
</dbReference>
<evidence type="ECO:0000313" key="6">
    <source>
        <dbReference type="Proteomes" id="UP000069001"/>
    </source>
</evidence>
<dbReference type="GO" id="GO:0043565">
    <property type="term" value="F:sequence-specific DNA binding"/>
    <property type="evidence" value="ECO:0007669"/>
    <property type="project" value="InterPro"/>
</dbReference>
<comment type="caution">
    <text evidence="5">The sequence shown here is derived from an EMBL/GenBank/DDBJ whole genome shotgun (WGS) entry which is preliminary data.</text>
</comment>
<dbReference type="PANTHER" id="PTHR30154:SF34">
    <property type="entry name" value="TRANSCRIPTIONAL REGULATOR AZLB"/>
    <property type="match status" value="1"/>
</dbReference>
<dbReference type="Pfam" id="PF01037">
    <property type="entry name" value="AsnC_trans_reg"/>
    <property type="match status" value="1"/>
</dbReference>
<dbReference type="InterPro" id="IPR000485">
    <property type="entry name" value="AsnC-type_HTH_dom"/>
</dbReference>
<protein>
    <submittedName>
        <fullName evidence="5">AsnC family transcriptional regulator</fullName>
    </submittedName>
</protein>
<evidence type="ECO:0000256" key="3">
    <source>
        <dbReference type="ARBA" id="ARBA00023163"/>
    </source>
</evidence>
<keyword evidence="1" id="KW-0805">Transcription regulation</keyword>
<name>A0A104AYC7_BURCE</name>
<dbReference type="RefSeq" id="WP_059532903.1">
    <property type="nucleotide sequence ID" value="NZ_LOXZ01000053.1"/>
</dbReference>
<dbReference type="Gene3D" id="3.30.70.920">
    <property type="match status" value="1"/>
</dbReference>
<dbReference type="PROSITE" id="PS00519">
    <property type="entry name" value="HTH_ASNC_1"/>
    <property type="match status" value="1"/>
</dbReference>
<accession>A0A104AYC7</accession>
<dbReference type="PROSITE" id="PS50956">
    <property type="entry name" value="HTH_ASNC_2"/>
    <property type="match status" value="1"/>
</dbReference>
<feature type="domain" description="HTH asnC-type" evidence="4">
    <location>
        <begin position="5"/>
        <end position="67"/>
    </location>
</feature>
<organism evidence="5 6">
    <name type="scientific">Burkholderia cepacia</name>
    <name type="common">Pseudomonas cepacia</name>
    <dbReference type="NCBI Taxonomy" id="292"/>
    <lineage>
        <taxon>Bacteria</taxon>
        <taxon>Pseudomonadati</taxon>
        <taxon>Pseudomonadota</taxon>
        <taxon>Betaproteobacteria</taxon>
        <taxon>Burkholderiales</taxon>
        <taxon>Burkholderiaceae</taxon>
        <taxon>Burkholderia</taxon>
        <taxon>Burkholderia cepacia complex</taxon>
    </lineage>
</organism>
<evidence type="ECO:0000256" key="2">
    <source>
        <dbReference type="ARBA" id="ARBA00023125"/>
    </source>
</evidence>
<evidence type="ECO:0000259" key="4">
    <source>
        <dbReference type="PROSITE" id="PS50956"/>
    </source>
</evidence>
<dbReference type="AlphaFoldDB" id="A0A104AYC7"/>
<dbReference type="EMBL" id="LOYH01000048">
    <property type="protein sequence ID" value="KVK83280.1"/>
    <property type="molecule type" value="Genomic_DNA"/>
</dbReference>
<reference evidence="5 6" key="1">
    <citation type="submission" date="2015-11" db="EMBL/GenBank/DDBJ databases">
        <title>Expanding the genomic diversity of Burkholderia species for the development of highly accurate diagnostics.</title>
        <authorList>
            <person name="Sahl J."/>
            <person name="Keim P."/>
            <person name="Wagner D."/>
        </authorList>
    </citation>
    <scope>NUCLEOTIDE SEQUENCE [LARGE SCALE GENOMIC DNA]</scope>
    <source>
        <strain evidence="5 6">MSMB1302</strain>
    </source>
</reference>
<dbReference type="InterPro" id="IPR019888">
    <property type="entry name" value="Tscrpt_reg_AsnC-like"/>
</dbReference>
<dbReference type="Proteomes" id="UP000069001">
    <property type="component" value="Unassembled WGS sequence"/>
</dbReference>
<dbReference type="PRINTS" id="PR00033">
    <property type="entry name" value="HTHASNC"/>
</dbReference>
<dbReference type="InterPro" id="IPR019885">
    <property type="entry name" value="Tscrpt_reg_HTH_AsnC-type_CS"/>
</dbReference>
<evidence type="ECO:0000313" key="5">
    <source>
        <dbReference type="EMBL" id="KVK83280.1"/>
    </source>
</evidence>
<evidence type="ECO:0000256" key="1">
    <source>
        <dbReference type="ARBA" id="ARBA00023015"/>
    </source>
</evidence>
<dbReference type="SMART" id="SM00344">
    <property type="entry name" value="HTH_ASNC"/>
    <property type="match status" value="1"/>
</dbReference>
<sequence>MKRVLDRVDTKILTLLTENARLSHNDIAASVNLSRNAVRLRIERLERDGHIRGYTVRRGSPLADAVPIRALMFVYRKDRMRGADVIGHVRTVPEVVACDVMSGELDVVLHIEAASSERIHKLWEEVAALQGVLNTVTSFVLTRSKDERPCQMDIAAT</sequence>